<organism evidence="2 3">
    <name type="scientific">Aspergillus carbonarius (strain ITEM 5010)</name>
    <dbReference type="NCBI Taxonomy" id="602072"/>
    <lineage>
        <taxon>Eukaryota</taxon>
        <taxon>Fungi</taxon>
        <taxon>Dikarya</taxon>
        <taxon>Ascomycota</taxon>
        <taxon>Pezizomycotina</taxon>
        <taxon>Eurotiomycetes</taxon>
        <taxon>Eurotiomycetidae</taxon>
        <taxon>Eurotiales</taxon>
        <taxon>Aspergillaceae</taxon>
        <taxon>Aspergillus</taxon>
        <taxon>Aspergillus subgen. Circumdati</taxon>
    </lineage>
</organism>
<reference evidence="3" key="1">
    <citation type="journal article" date="2017" name="Genome Biol.">
        <title>Comparative genomics reveals high biological diversity and specific adaptations in the industrially and medically important fungal genus Aspergillus.</title>
        <authorList>
            <person name="de Vries R.P."/>
            <person name="Riley R."/>
            <person name="Wiebenga A."/>
            <person name="Aguilar-Osorio G."/>
            <person name="Amillis S."/>
            <person name="Uchima C.A."/>
            <person name="Anderluh G."/>
            <person name="Asadollahi M."/>
            <person name="Askin M."/>
            <person name="Barry K."/>
            <person name="Battaglia E."/>
            <person name="Bayram O."/>
            <person name="Benocci T."/>
            <person name="Braus-Stromeyer S.A."/>
            <person name="Caldana C."/>
            <person name="Canovas D."/>
            <person name="Cerqueira G.C."/>
            <person name="Chen F."/>
            <person name="Chen W."/>
            <person name="Choi C."/>
            <person name="Clum A."/>
            <person name="Dos Santos R.A."/>
            <person name="Damasio A.R."/>
            <person name="Diallinas G."/>
            <person name="Emri T."/>
            <person name="Fekete E."/>
            <person name="Flipphi M."/>
            <person name="Freyberg S."/>
            <person name="Gallo A."/>
            <person name="Gournas C."/>
            <person name="Habgood R."/>
            <person name="Hainaut M."/>
            <person name="Harispe M.L."/>
            <person name="Henrissat B."/>
            <person name="Hilden K.S."/>
            <person name="Hope R."/>
            <person name="Hossain A."/>
            <person name="Karabika E."/>
            <person name="Karaffa L."/>
            <person name="Karanyi Z."/>
            <person name="Krasevec N."/>
            <person name="Kuo A."/>
            <person name="Kusch H."/>
            <person name="LaButti K."/>
            <person name="Lagendijk E.L."/>
            <person name="Lapidus A."/>
            <person name="Levasseur A."/>
            <person name="Lindquist E."/>
            <person name="Lipzen A."/>
            <person name="Logrieco A.F."/>
            <person name="MacCabe A."/>
            <person name="Maekelae M.R."/>
            <person name="Malavazi I."/>
            <person name="Melin P."/>
            <person name="Meyer V."/>
            <person name="Mielnichuk N."/>
            <person name="Miskei M."/>
            <person name="Molnar A.P."/>
            <person name="Mule G."/>
            <person name="Ngan C.Y."/>
            <person name="Orejas M."/>
            <person name="Orosz E."/>
            <person name="Ouedraogo J.P."/>
            <person name="Overkamp K.M."/>
            <person name="Park H.-S."/>
            <person name="Perrone G."/>
            <person name="Piumi F."/>
            <person name="Punt P.J."/>
            <person name="Ram A.F."/>
            <person name="Ramon A."/>
            <person name="Rauscher S."/>
            <person name="Record E."/>
            <person name="Riano-Pachon D.M."/>
            <person name="Robert V."/>
            <person name="Roehrig J."/>
            <person name="Ruller R."/>
            <person name="Salamov A."/>
            <person name="Salih N.S."/>
            <person name="Samson R.A."/>
            <person name="Sandor E."/>
            <person name="Sanguinetti M."/>
            <person name="Schuetze T."/>
            <person name="Sepcic K."/>
            <person name="Shelest E."/>
            <person name="Sherlock G."/>
            <person name="Sophianopoulou V."/>
            <person name="Squina F.M."/>
            <person name="Sun H."/>
            <person name="Susca A."/>
            <person name="Todd R.B."/>
            <person name="Tsang A."/>
            <person name="Unkles S.E."/>
            <person name="van de Wiele N."/>
            <person name="van Rossen-Uffink D."/>
            <person name="Oliveira J.V."/>
            <person name="Vesth T.C."/>
            <person name="Visser J."/>
            <person name="Yu J.-H."/>
            <person name="Zhou M."/>
            <person name="Andersen M.R."/>
            <person name="Archer D.B."/>
            <person name="Baker S.E."/>
            <person name="Benoit I."/>
            <person name="Brakhage A.A."/>
            <person name="Braus G.H."/>
            <person name="Fischer R."/>
            <person name="Frisvad J.C."/>
            <person name="Goldman G.H."/>
            <person name="Houbraken J."/>
            <person name="Oakley B."/>
            <person name="Pocsi I."/>
            <person name="Scazzocchio C."/>
            <person name="Seiboth B."/>
            <person name="vanKuyk P.A."/>
            <person name="Wortman J."/>
            <person name="Dyer P.S."/>
            <person name="Grigoriev I.V."/>
        </authorList>
    </citation>
    <scope>NUCLEOTIDE SEQUENCE [LARGE SCALE GENOMIC DNA]</scope>
    <source>
        <strain evidence="3">ITEM 5010</strain>
    </source>
</reference>
<dbReference type="InterPro" id="IPR021858">
    <property type="entry name" value="Fun_TF"/>
</dbReference>
<sequence>MLNILESQEMVPSACQPCFPGDSQSPDQKLVPPCPTSFVPEHYPPSYQSKTPPSLSISPSSPSAVSEPCDDAAPISAAREHTPRIHEDACALSPDDLTLLAHWCSTTYRSLTPDSKNEQFWRSAIVREAMHHAALLQGILALSALQLAHSGKGGLPRPALLSAAHLHWARARAGLDDALCQHALDIPHNCHALFALCSILVVLAFGHTRLVRSMSTHSALDDLGHSFSQLRGSPEVLIVLIDRLREGEMDSLVSQEEPGPTMPNTSALAILTLRQINAQHEDEDPELHAIYAQAIDDLVCCLRYVAWGSNPGIVGLSWILEIPEEFLDLVADRQPLALSILAHYCVVLYHLRKQWWMGNRGILALQEICELLGRDQLFTIHWALDSTGISLTGGFI</sequence>
<dbReference type="VEuPathDB" id="FungiDB:ASPCADRAFT_7423"/>
<dbReference type="PANTHER" id="PTHR47784">
    <property type="entry name" value="STEROL UPTAKE CONTROL PROTEIN 2"/>
    <property type="match status" value="1"/>
</dbReference>
<dbReference type="AlphaFoldDB" id="A0A1R3RHH1"/>
<feature type="compositionally biased region" description="Low complexity" evidence="1">
    <location>
        <begin position="49"/>
        <end position="67"/>
    </location>
</feature>
<gene>
    <name evidence="2" type="ORF">ASPCADRAFT_7423</name>
</gene>
<keyword evidence="3" id="KW-1185">Reference proteome</keyword>
<name>A0A1R3RHH1_ASPC5</name>
<evidence type="ECO:0000313" key="3">
    <source>
        <dbReference type="Proteomes" id="UP000188318"/>
    </source>
</evidence>
<dbReference type="OMA" id="WATDIVG"/>
<dbReference type="Proteomes" id="UP000188318">
    <property type="component" value="Unassembled WGS sequence"/>
</dbReference>
<dbReference type="STRING" id="602072.A0A1R3RHH1"/>
<dbReference type="OrthoDB" id="4937900at2759"/>
<accession>A0A1R3RHH1</accession>
<dbReference type="Pfam" id="PF11951">
    <property type="entry name" value="Fungal_trans_2"/>
    <property type="match status" value="1"/>
</dbReference>
<dbReference type="PANTHER" id="PTHR47784:SF5">
    <property type="entry name" value="STEROL UPTAKE CONTROL PROTEIN 2"/>
    <property type="match status" value="1"/>
</dbReference>
<feature type="region of interest" description="Disordered" evidence="1">
    <location>
        <begin position="18"/>
        <end position="69"/>
    </location>
</feature>
<evidence type="ECO:0008006" key="4">
    <source>
        <dbReference type="Google" id="ProtNLM"/>
    </source>
</evidence>
<dbReference type="GO" id="GO:0001228">
    <property type="term" value="F:DNA-binding transcription activator activity, RNA polymerase II-specific"/>
    <property type="evidence" value="ECO:0007669"/>
    <property type="project" value="TreeGrafter"/>
</dbReference>
<dbReference type="InterPro" id="IPR053157">
    <property type="entry name" value="Sterol_Uptake_Regulator"/>
</dbReference>
<dbReference type="EMBL" id="KV907503">
    <property type="protein sequence ID" value="OOF93932.1"/>
    <property type="molecule type" value="Genomic_DNA"/>
</dbReference>
<evidence type="ECO:0000256" key="1">
    <source>
        <dbReference type="SAM" id="MobiDB-lite"/>
    </source>
</evidence>
<protein>
    <recommendedName>
        <fullName evidence="4">Zn(II)2Cys6 transcription factor</fullName>
    </recommendedName>
</protein>
<evidence type="ECO:0000313" key="2">
    <source>
        <dbReference type="EMBL" id="OOF93932.1"/>
    </source>
</evidence>
<proteinExistence type="predicted"/>